<comment type="caution">
    <text evidence="1">The sequence shown here is derived from an EMBL/GenBank/DDBJ whole genome shotgun (WGS) entry which is preliminary data.</text>
</comment>
<proteinExistence type="predicted"/>
<sequence length="195" mass="22158">MEMEAGRLETALASILRLAPPRRLPWVVGGSAGLLLRGLELAVPPRDLDIYSDDKHAPELHEALRRFRQDEQIESRTAIYRSLLSHYSVEGVEVELVGGFEIRTAQCLYRAEVERRLWPGGSSRHGYVLVPLAHELIFNLLRQREDRASLILRAMAGDSGEARMLRELLMANRVRGPIRERLEAWLSAREAGERT</sequence>
<keyword evidence="2" id="KW-1185">Reference proteome</keyword>
<evidence type="ECO:0000313" key="1">
    <source>
        <dbReference type="EMBL" id="MBD2845176.1"/>
    </source>
</evidence>
<dbReference type="AlphaFoldDB" id="A0A927GRD6"/>
<dbReference type="EMBL" id="JACXIZ010000014">
    <property type="protein sequence ID" value="MBD2845176.1"/>
    <property type="molecule type" value="Genomic_DNA"/>
</dbReference>
<protein>
    <submittedName>
        <fullName evidence="1">Uncharacterized protein</fullName>
    </submittedName>
</protein>
<accession>A0A927GRD6</accession>
<dbReference type="RefSeq" id="WP_190916532.1">
    <property type="nucleotide sequence ID" value="NZ_JACXIZ010000014.1"/>
</dbReference>
<gene>
    <name evidence="1" type="ORF">IDH44_08230</name>
</gene>
<dbReference type="Gene3D" id="3.30.460.40">
    <property type="match status" value="1"/>
</dbReference>
<organism evidence="1 2">
    <name type="scientific">Paenibacillus sabuli</name>
    <dbReference type="NCBI Taxonomy" id="2772509"/>
    <lineage>
        <taxon>Bacteria</taxon>
        <taxon>Bacillati</taxon>
        <taxon>Bacillota</taxon>
        <taxon>Bacilli</taxon>
        <taxon>Bacillales</taxon>
        <taxon>Paenibacillaceae</taxon>
        <taxon>Paenibacillus</taxon>
    </lineage>
</organism>
<dbReference type="SUPFAM" id="SSF81301">
    <property type="entry name" value="Nucleotidyltransferase"/>
    <property type="match status" value="1"/>
</dbReference>
<name>A0A927GRD6_9BACL</name>
<dbReference type="Proteomes" id="UP000621560">
    <property type="component" value="Unassembled WGS sequence"/>
</dbReference>
<evidence type="ECO:0000313" key="2">
    <source>
        <dbReference type="Proteomes" id="UP000621560"/>
    </source>
</evidence>
<dbReference type="InterPro" id="IPR043519">
    <property type="entry name" value="NT_sf"/>
</dbReference>
<reference evidence="1" key="1">
    <citation type="submission" date="2020-09" db="EMBL/GenBank/DDBJ databases">
        <title>A novel bacterium of genus Paenibacillus, isolated from South China Sea.</title>
        <authorList>
            <person name="Huang H."/>
            <person name="Mo K."/>
            <person name="Hu Y."/>
        </authorList>
    </citation>
    <scope>NUCLEOTIDE SEQUENCE</scope>
    <source>
        <strain evidence="1">IB182496</strain>
    </source>
</reference>